<keyword evidence="4" id="KW-0819">tRNA processing</keyword>
<evidence type="ECO:0000256" key="2">
    <source>
        <dbReference type="ARBA" id="ARBA00022679"/>
    </source>
</evidence>
<name>A0ABS3E3Y3_9GAMM</name>
<dbReference type="InterPro" id="IPR005636">
    <property type="entry name" value="DTW"/>
</dbReference>
<organism evidence="6 7">
    <name type="scientific">Microbulbifer salipaludis</name>
    <dbReference type="NCBI Taxonomy" id="187980"/>
    <lineage>
        <taxon>Bacteria</taxon>
        <taxon>Pseudomonadati</taxon>
        <taxon>Pseudomonadota</taxon>
        <taxon>Gammaproteobacteria</taxon>
        <taxon>Cellvibrionales</taxon>
        <taxon>Microbulbiferaceae</taxon>
        <taxon>Microbulbifer</taxon>
    </lineage>
</organism>
<sequence length="165" mass="18526">MQVLLLTHERELERPSNTGQLALTSATSAVVHRIVWQRTDPDPDLLSIVSRADVGLVYPVSEVPTEKSVAHPLSIEACNIFIVLDATWQEARKMYNRSAYLHGVARVSMDSARASRYALRRNQKQGGLCTAECVVEILRRKGQRILAADLESRFLQFNTQNGRPI</sequence>
<dbReference type="EC" id="2.5.1.25" evidence="1"/>
<evidence type="ECO:0000256" key="1">
    <source>
        <dbReference type="ARBA" id="ARBA00012386"/>
    </source>
</evidence>
<dbReference type="RefSeq" id="WP_206999348.1">
    <property type="nucleotide sequence ID" value="NZ_JAEKJR010000001.1"/>
</dbReference>
<feature type="domain" description="DTW" evidence="5">
    <location>
        <begin position="1"/>
        <end position="164"/>
    </location>
</feature>
<keyword evidence="3" id="KW-0949">S-adenosyl-L-methionine</keyword>
<dbReference type="Pfam" id="PF03942">
    <property type="entry name" value="DTW"/>
    <property type="match status" value="1"/>
</dbReference>
<dbReference type="SMART" id="SM01144">
    <property type="entry name" value="DTW"/>
    <property type="match status" value="1"/>
</dbReference>
<dbReference type="PANTHER" id="PTHR21392:SF1">
    <property type="entry name" value="TRNA-URIDINE AMINOCARBOXYPROPYLTRANSFERASE"/>
    <property type="match status" value="1"/>
</dbReference>
<dbReference type="InterPro" id="IPR039262">
    <property type="entry name" value="DTWD2/TAPT"/>
</dbReference>
<dbReference type="Proteomes" id="UP000664293">
    <property type="component" value="Unassembled WGS sequence"/>
</dbReference>
<evidence type="ECO:0000313" key="7">
    <source>
        <dbReference type="Proteomes" id="UP000664293"/>
    </source>
</evidence>
<keyword evidence="2" id="KW-0808">Transferase</keyword>
<proteinExistence type="predicted"/>
<accession>A0ABS3E3Y3</accession>
<comment type="caution">
    <text evidence="6">The sequence shown here is derived from an EMBL/GenBank/DDBJ whole genome shotgun (WGS) entry which is preliminary data.</text>
</comment>
<dbReference type="EMBL" id="JAEKJR010000001">
    <property type="protein sequence ID" value="MBN8430013.1"/>
    <property type="molecule type" value="Genomic_DNA"/>
</dbReference>
<evidence type="ECO:0000256" key="3">
    <source>
        <dbReference type="ARBA" id="ARBA00022691"/>
    </source>
</evidence>
<evidence type="ECO:0000259" key="5">
    <source>
        <dbReference type="SMART" id="SM01144"/>
    </source>
</evidence>
<evidence type="ECO:0000313" key="6">
    <source>
        <dbReference type="EMBL" id="MBN8430013.1"/>
    </source>
</evidence>
<reference evidence="6 7" key="1">
    <citation type="submission" date="2020-12" db="EMBL/GenBank/DDBJ databases">
        <title>Oil enriched cultivation method for isolating marine PHA-producing bacteria.</title>
        <authorList>
            <person name="Zheng W."/>
            <person name="Yu S."/>
            <person name="Huang Y."/>
        </authorList>
    </citation>
    <scope>NUCLEOTIDE SEQUENCE [LARGE SCALE GENOMIC DNA]</scope>
    <source>
        <strain evidence="6 7">SN0-2</strain>
    </source>
</reference>
<protein>
    <recommendedName>
        <fullName evidence="1">tRNA-uridine aminocarboxypropyltransferase</fullName>
        <ecNumber evidence="1">2.5.1.25</ecNumber>
    </recommendedName>
</protein>
<keyword evidence="7" id="KW-1185">Reference proteome</keyword>
<gene>
    <name evidence="6" type="ORF">JF535_04010</name>
</gene>
<evidence type="ECO:0000256" key="4">
    <source>
        <dbReference type="ARBA" id="ARBA00022694"/>
    </source>
</evidence>
<dbReference type="PANTHER" id="PTHR21392">
    <property type="entry name" value="TRNA-URIDINE AMINOCARBOXYPROPYLTRANSFERASE 2"/>
    <property type="match status" value="1"/>
</dbReference>